<dbReference type="eggNOG" id="COG0601">
    <property type="taxonomic scope" value="Bacteria"/>
</dbReference>
<comment type="subunit">
    <text evidence="12">The complex is composed of two ATP-binding proteins (NikD and NikE), two transmembrane proteins (NikB and NikC) and a solute-binding protein (NikA).</text>
</comment>
<evidence type="ECO:0000256" key="6">
    <source>
        <dbReference type="ARBA" id="ARBA00022989"/>
    </source>
</evidence>
<feature type="domain" description="ABC transmembrane type-1" evidence="16">
    <location>
        <begin position="95"/>
        <end position="292"/>
    </location>
</feature>
<keyword evidence="4" id="KW-0533">Nickel</keyword>
<dbReference type="PROSITE" id="PS50928">
    <property type="entry name" value="ABC_TM1"/>
    <property type="match status" value="1"/>
</dbReference>
<accession>A0A081P8F3</accession>
<organism evidence="17 18">
    <name type="scientific">Paenibacillus tyrfis</name>
    <dbReference type="NCBI Taxonomy" id="1501230"/>
    <lineage>
        <taxon>Bacteria</taxon>
        <taxon>Bacillati</taxon>
        <taxon>Bacillota</taxon>
        <taxon>Bacilli</taxon>
        <taxon>Bacillales</taxon>
        <taxon>Paenibacillaceae</taxon>
        <taxon>Paenibacillus</taxon>
    </lineage>
</organism>
<dbReference type="EMBL" id="JNVM01000004">
    <property type="protein sequence ID" value="KEQ26976.1"/>
    <property type="molecule type" value="Genomic_DNA"/>
</dbReference>
<evidence type="ECO:0000256" key="7">
    <source>
        <dbReference type="ARBA" id="ARBA00023065"/>
    </source>
</evidence>
<feature type="transmembrane region" description="Helical" evidence="15">
    <location>
        <begin position="131"/>
        <end position="152"/>
    </location>
</feature>
<comment type="function">
    <text evidence="11">Part of the ABC transporter complex GsiABCD involved in glutathione import. Probably responsible for the translocation of the substrate across the membrane.</text>
</comment>
<dbReference type="AlphaFoldDB" id="A0A081P8F3"/>
<comment type="subcellular location">
    <subcellularLocation>
        <location evidence="1 15">Cell membrane</location>
        <topology evidence="1 15">Multi-pass membrane protein</topology>
    </subcellularLocation>
</comment>
<evidence type="ECO:0000256" key="5">
    <source>
        <dbReference type="ARBA" id="ARBA00022692"/>
    </source>
</evidence>
<dbReference type="PANTHER" id="PTHR43163">
    <property type="entry name" value="DIPEPTIDE TRANSPORT SYSTEM PERMEASE PROTEIN DPPB-RELATED"/>
    <property type="match status" value="1"/>
</dbReference>
<dbReference type="RefSeq" id="WP_036676652.1">
    <property type="nucleotide sequence ID" value="NZ_JNVM01000004.1"/>
</dbReference>
<evidence type="ECO:0000256" key="4">
    <source>
        <dbReference type="ARBA" id="ARBA00022596"/>
    </source>
</evidence>
<dbReference type="InterPro" id="IPR000515">
    <property type="entry name" value="MetI-like"/>
</dbReference>
<dbReference type="Pfam" id="PF00528">
    <property type="entry name" value="BPD_transp_1"/>
    <property type="match status" value="1"/>
</dbReference>
<dbReference type="CDD" id="cd06261">
    <property type="entry name" value="TM_PBP2"/>
    <property type="match status" value="1"/>
</dbReference>
<feature type="transmembrane region" description="Helical" evidence="15">
    <location>
        <begin position="278"/>
        <end position="299"/>
    </location>
</feature>
<sequence length="309" mass="34182">MAQYVLKRLVAVIPILFIVSVLIFLFIHLIPGDPARLVAGKEATLEDISRIQAELGLDKPLWEQYFIYMSHLLQGDLGRSLKTGQPVTEMLASRMMPTIWLTIFSMGWALLFGIVIGVISATKRNRWPDYLSMLTAVSGISVPPFWLGLLLIQLFSVQLGWLPTGGVDTWQGYVLPSITLGAGIMSMLARFSRASLLESLKQDYIRTGRAKGLNERTVVWGHAMKNSMISVITVAGLQFGFLLGGSVIVETVFSIPGLGRLLIDSIAFRDYTVIQAELLLFAVEFILVNLLVDVLYGVLNPKIRLSGQN</sequence>
<dbReference type="OrthoDB" id="24153at2"/>
<protein>
    <recommendedName>
        <fullName evidence="13">Glutathione transport system permease protein GsiC</fullName>
    </recommendedName>
    <alternativeName>
        <fullName evidence="14">Nickel import system permease protein NikB</fullName>
    </alternativeName>
</protein>
<dbReference type="InterPro" id="IPR035906">
    <property type="entry name" value="MetI-like_sf"/>
</dbReference>
<dbReference type="NCBIfam" id="NF045470">
    <property type="entry name" value="Opp2B"/>
    <property type="match status" value="1"/>
</dbReference>
<evidence type="ECO:0000256" key="10">
    <source>
        <dbReference type="ARBA" id="ARBA00024202"/>
    </source>
</evidence>
<keyword evidence="6 15" id="KW-1133">Transmembrane helix</keyword>
<evidence type="ECO:0000256" key="2">
    <source>
        <dbReference type="ARBA" id="ARBA00022448"/>
    </source>
</evidence>
<reference evidence="17 18" key="1">
    <citation type="submission" date="2014-06" db="EMBL/GenBank/DDBJ databases">
        <title>Draft genome sequence of Paenibacillus sp. MSt1.</title>
        <authorList>
            <person name="Aw Y.K."/>
            <person name="Ong K.S."/>
            <person name="Gan H.M."/>
            <person name="Lee S.M."/>
        </authorList>
    </citation>
    <scope>NUCLEOTIDE SEQUENCE [LARGE SCALE GENOMIC DNA]</scope>
    <source>
        <strain evidence="17 18">MSt1</strain>
    </source>
</reference>
<dbReference type="PANTHER" id="PTHR43163:SF5">
    <property type="entry name" value="GLUTATHIONE TRANSPORT SYSTEM PERMEASE PROTEIN GSIC"/>
    <property type="match status" value="1"/>
</dbReference>
<feature type="transmembrane region" description="Helical" evidence="15">
    <location>
        <begin position="172"/>
        <end position="191"/>
    </location>
</feature>
<keyword evidence="5 15" id="KW-0812">Transmembrane</keyword>
<comment type="similarity">
    <text evidence="10">Belongs to the binding-protein-dependent transport system permease family. OppBC subfamily.</text>
</comment>
<dbReference type="GO" id="GO:0015099">
    <property type="term" value="F:nickel cation transmembrane transporter activity"/>
    <property type="evidence" value="ECO:0007669"/>
    <property type="project" value="InterPro"/>
</dbReference>
<evidence type="ECO:0000256" key="8">
    <source>
        <dbReference type="ARBA" id="ARBA00023112"/>
    </source>
</evidence>
<keyword evidence="18" id="KW-1185">Reference proteome</keyword>
<name>A0A081P8F3_9BACL</name>
<evidence type="ECO:0000256" key="9">
    <source>
        <dbReference type="ARBA" id="ARBA00023136"/>
    </source>
</evidence>
<evidence type="ECO:0000256" key="14">
    <source>
        <dbReference type="ARBA" id="ARBA00044774"/>
    </source>
</evidence>
<gene>
    <name evidence="17" type="ORF">ET33_24035</name>
</gene>
<keyword evidence="3" id="KW-1003">Cell membrane</keyword>
<dbReference type="InterPro" id="IPR050045">
    <property type="entry name" value="Opp2B"/>
</dbReference>
<feature type="transmembrane region" description="Helical" evidence="15">
    <location>
        <begin position="9"/>
        <end position="30"/>
    </location>
</feature>
<evidence type="ECO:0000256" key="1">
    <source>
        <dbReference type="ARBA" id="ARBA00004651"/>
    </source>
</evidence>
<dbReference type="Pfam" id="PF19300">
    <property type="entry name" value="BPD_transp_1_N"/>
    <property type="match status" value="1"/>
</dbReference>
<dbReference type="GO" id="GO:0005886">
    <property type="term" value="C:plasma membrane"/>
    <property type="evidence" value="ECO:0007669"/>
    <property type="project" value="UniProtKB-SubCell"/>
</dbReference>
<evidence type="ECO:0000256" key="11">
    <source>
        <dbReference type="ARBA" id="ARBA00037215"/>
    </source>
</evidence>
<evidence type="ECO:0000313" key="18">
    <source>
        <dbReference type="Proteomes" id="UP000028123"/>
    </source>
</evidence>
<dbReference type="Proteomes" id="UP000028123">
    <property type="component" value="Unassembled WGS sequence"/>
</dbReference>
<evidence type="ECO:0000313" key="17">
    <source>
        <dbReference type="EMBL" id="KEQ26976.1"/>
    </source>
</evidence>
<evidence type="ECO:0000256" key="12">
    <source>
        <dbReference type="ARBA" id="ARBA00038669"/>
    </source>
</evidence>
<keyword evidence="2 15" id="KW-0813">Transport</keyword>
<feature type="transmembrane region" description="Helical" evidence="15">
    <location>
        <begin position="99"/>
        <end position="119"/>
    </location>
</feature>
<keyword evidence="8" id="KW-0921">Nickel transport</keyword>
<comment type="caution">
    <text evidence="17">The sequence shown here is derived from an EMBL/GenBank/DDBJ whole genome shotgun (WGS) entry which is preliminary data.</text>
</comment>
<keyword evidence="7" id="KW-0406">Ion transport</keyword>
<dbReference type="SUPFAM" id="SSF161098">
    <property type="entry name" value="MetI-like"/>
    <property type="match status" value="1"/>
</dbReference>
<evidence type="ECO:0000256" key="3">
    <source>
        <dbReference type="ARBA" id="ARBA00022475"/>
    </source>
</evidence>
<proteinExistence type="inferred from homology"/>
<dbReference type="InterPro" id="IPR045621">
    <property type="entry name" value="BPD_transp_1_N"/>
</dbReference>
<evidence type="ECO:0000256" key="13">
    <source>
        <dbReference type="ARBA" id="ARBA00041107"/>
    </source>
</evidence>
<evidence type="ECO:0000259" key="16">
    <source>
        <dbReference type="PROSITE" id="PS50928"/>
    </source>
</evidence>
<evidence type="ECO:0000256" key="15">
    <source>
        <dbReference type="RuleBase" id="RU363032"/>
    </source>
</evidence>
<keyword evidence="9 15" id="KW-0472">Membrane</keyword>
<dbReference type="Gene3D" id="1.10.3720.10">
    <property type="entry name" value="MetI-like"/>
    <property type="match status" value="1"/>
</dbReference>
<feature type="transmembrane region" description="Helical" evidence="15">
    <location>
        <begin position="231"/>
        <end position="258"/>
    </location>
</feature>